<name>A0A1E1MI62_RHYSE</name>
<dbReference type="AlphaFoldDB" id="A0A1E1MI62"/>
<dbReference type="Proteomes" id="UP000177625">
    <property type="component" value="Unassembled WGS sequence"/>
</dbReference>
<protein>
    <submittedName>
        <fullName evidence="1">Uncharacterized protein</fullName>
    </submittedName>
</protein>
<sequence length="212" mass="25216">MLVLGVSYESFNVLDRVYMEMFGFEVPKTLDEVLLHDTSMPWMRVYQGVRFNPSIDTLSISTVFCQTLIKYGNSRLETLRFVSLYLADSFKRDVPRDIDVELEFPSVMALFLSAPNLEEIHLKFGISPPEYWYEKDVFALPDSYTFNFETPLKDYWDIWRDTQARELHSQDDEGRMKAQRDREKWRRIVSVSVQSHRPWYFAALSPRQSNYY</sequence>
<proteinExistence type="predicted"/>
<reference evidence="2" key="1">
    <citation type="submission" date="2016-03" db="EMBL/GenBank/DDBJ databases">
        <authorList>
            <person name="Guldener U."/>
        </authorList>
    </citation>
    <scope>NUCLEOTIDE SEQUENCE [LARGE SCALE GENOMIC DNA]</scope>
</reference>
<evidence type="ECO:0000313" key="2">
    <source>
        <dbReference type="Proteomes" id="UP000177625"/>
    </source>
</evidence>
<keyword evidence="2" id="KW-1185">Reference proteome</keyword>
<gene>
    <name evidence="1" type="ORF">RSE6_09534</name>
</gene>
<accession>A0A1E1MI62</accession>
<organism evidence="1 2">
    <name type="scientific">Rhynchosporium secalis</name>
    <name type="common">Barley scald fungus</name>
    <dbReference type="NCBI Taxonomy" id="38038"/>
    <lineage>
        <taxon>Eukaryota</taxon>
        <taxon>Fungi</taxon>
        <taxon>Dikarya</taxon>
        <taxon>Ascomycota</taxon>
        <taxon>Pezizomycotina</taxon>
        <taxon>Leotiomycetes</taxon>
        <taxon>Helotiales</taxon>
        <taxon>Ploettnerulaceae</taxon>
        <taxon>Rhynchosporium</taxon>
    </lineage>
</organism>
<evidence type="ECO:0000313" key="1">
    <source>
        <dbReference type="EMBL" id="CZT48782.1"/>
    </source>
</evidence>
<dbReference type="EMBL" id="FJVC01000350">
    <property type="protein sequence ID" value="CZT48782.1"/>
    <property type="molecule type" value="Genomic_DNA"/>
</dbReference>